<keyword evidence="3" id="KW-1185">Reference proteome</keyword>
<dbReference type="SMART" id="SM00368">
    <property type="entry name" value="LRR_RI"/>
    <property type="match status" value="4"/>
</dbReference>
<evidence type="ECO:0000256" key="1">
    <source>
        <dbReference type="SAM" id="MobiDB-lite"/>
    </source>
</evidence>
<dbReference type="SUPFAM" id="SSF52047">
    <property type="entry name" value="RNI-like"/>
    <property type="match status" value="1"/>
</dbReference>
<dbReference type="AlphaFoldDB" id="A0AAD7IPB5"/>
<organism evidence="2 3">
    <name type="scientific">Mycena maculata</name>
    <dbReference type="NCBI Taxonomy" id="230809"/>
    <lineage>
        <taxon>Eukaryota</taxon>
        <taxon>Fungi</taxon>
        <taxon>Dikarya</taxon>
        <taxon>Basidiomycota</taxon>
        <taxon>Agaricomycotina</taxon>
        <taxon>Agaricomycetes</taxon>
        <taxon>Agaricomycetidae</taxon>
        <taxon>Agaricales</taxon>
        <taxon>Marasmiineae</taxon>
        <taxon>Mycenaceae</taxon>
        <taxon>Mycena</taxon>
    </lineage>
</organism>
<reference evidence="2" key="1">
    <citation type="submission" date="2023-03" db="EMBL/GenBank/DDBJ databases">
        <title>Massive genome expansion in bonnet fungi (Mycena s.s.) driven by repeated elements and novel gene families across ecological guilds.</title>
        <authorList>
            <consortium name="Lawrence Berkeley National Laboratory"/>
            <person name="Harder C.B."/>
            <person name="Miyauchi S."/>
            <person name="Viragh M."/>
            <person name="Kuo A."/>
            <person name="Thoen E."/>
            <person name="Andreopoulos B."/>
            <person name="Lu D."/>
            <person name="Skrede I."/>
            <person name="Drula E."/>
            <person name="Henrissat B."/>
            <person name="Morin E."/>
            <person name="Kohler A."/>
            <person name="Barry K."/>
            <person name="LaButti K."/>
            <person name="Morin E."/>
            <person name="Salamov A."/>
            <person name="Lipzen A."/>
            <person name="Mereny Z."/>
            <person name="Hegedus B."/>
            <person name="Baldrian P."/>
            <person name="Stursova M."/>
            <person name="Weitz H."/>
            <person name="Taylor A."/>
            <person name="Grigoriev I.V."/>
            <person name="Nagy L.G."/>
            <person name="Martin F."/>
            <person name="Kauserud H."/>
        </authorList>
    </citation>
    <scope>NUCLEOTIDE SEQUENCE</scope>
    <source>
        <strain evidence="2">CBHHK188m</strain>
    </source>
</reference>
<protein>
    <recommendedName>
        <fullName evidence="4">Leucine rich repeat protein</fullName>
    </recommendedName>
</protein>
<sequence>MFESGGNPKGIMTIVAPDDGDYLQSHVRGLKKNLSNSESPSVGPSVGCSQEVSLTPQRKESSAKRLQAVTDQGFHPAAVPDSITELPFRKFASPIAALPVFPQFTQIKAGIHYELALQRARRVVRERQEEESARREAECQAAEQGEWRGQEEDPVFLAGPSGPTHVEKLFDALDRNTLVTQVLIGNNVISATGARRVPRFIAEHPDRFETWYLAGNHLCPPGFKLLVDAMVKSPRITNIWLKQNPLTPDSVDNIVRLITQTPNLRTLDLQNTELGDEGVDVPLRHFYLSANGVGQKAAAGIAAYLAHPACKLESLYIAANPIGDAGAVPLADALKSNSSLLRFNMSSTGLTSTGASALCTPLGTHPRIMSVELGVANTTKPFGQRYNHIDDRAIPHLIALIQHPPMRHLDLGRTALSAASLEAIMAAVAASNLCEFQAHRRRKHNHVKRPSLLPLRCALEANVKRFFPEEESYESFSEGLGARFLYSSEDLRLTDSTSARRTTAI</sequence>
<dbReference type="PANTHER" id="PTHR24113:SF16">
    <property type="match status" value="1"/>
</dbReference>
<feature type="compositionally biased region" description="Basic and acidic residues" evidence="1">
    <location>
        <begin position="128"/>
        <end position="138"/>
    </location>
</feature>
<dbReference type="InterPro" id="IPR032675">
    <property type="entry name" value="LRR_dom_sf"/>
</dbReference>
<feature type="region of interest" description="Disordered" evidence="1">
    <location>
        <begin position="33"/>
        <end position="65"/>
    </location>
</feature>
<evidence type="ECO:0000313" key="3">
    <source>
        <dbReference type="Proteomes" id="UP001215280"/>
    </source>
</evidence>
<dbReference type="Proteomes" id="UP001215280">
    <property type="component" value="Unassembled WGS sequence"/>
</dbReference>
<feature type="region of interest" description="Disordered" evidence="1">
    <location>
        <begin position="128"/>
        <end position="153"/>
    </location>
</feature>
<accession>A0AAD7IPB5</accession>
<evidence type="ECO:0000313" key="2">
    <source>
        <dbReference type="EMBL" id="KAJ7747640.1"/>
    </source>
</evidence>
<dbReference type="EMBL" id="JARJLG010000093">
    <property type="protein sequence ID" value="KAJ7747640.1"/>
    <property type="molecule type" value="Genomic_DNA"/>
</dbReference>
<comment type="caution">
    <text evidence="2">The sequence shown here is derived from an EMBL/GenBank/DDBJ whole genome shotgun (WGS) entry which is preliminary data.</text>
</comment>
<name>A0AAD7IPB5_9AGAR</name>
<dbReference type="InterPro" id="IPR027038">
    <property type="entry name" value="RanGap"/>
</dbReference>
<gene>
    <name evidence="2" type="ORF">DFH07DRAFT_942389</name>
</gene>
<dbReference type="GO" id="GO:0005096">
    <property type="term" value="F:GTPase activator activity"/>
    <property type="evidence" value="ECO:0007669"/>
    <property type="project" value="InterPro"/>
</dbReference>
<dbReference type="Pfam" id="PF13516">
    <property type="entry name" value="LRR_6"/>
    <property type="match status" value="3"/>
</dbReference>
<dbReference type="InterPro" id="IPR001611">
    <property type="entry name" value="Leu-rich_rpt"/>
</dbReference>
<feature type="compositionally biased region" description="Polar residues" evidence="1">
    <location>
        <begin position="33"/>
        <end position="56"/>
    </location>
</feature>
<dbReference type="PANTHER" id="PTHR24113">
    <property type="entry name" value="RAN GTPASE-ACTIVATING PROTEIN 1"/>
    <property type="match status" value="1"/>
</dbReference>
<proteinExistence type="predicted"/>
<evidence type="ECO:0008006" key="4">
    <source>
        <dbReference type="Google" id="ProtNLM"/>
    </source>
</evidence>
<dbReference type="Gene3D" id="3.80.10.10">
    <property type="entry name" value="Ribonuclease Inhibitor"/>
    <property type="match status" value="2"/>
</dbReference>